<reference evidence="35" key="1">
    <citation type="submission" date="2025-08" db="UniProtKB">
        <authorList>
            <consortium name="Ensembl"/>
        </authorList>
    </citation>
    <scope>IDENTIFICATION</scope>
</reference>
<evidence type="ECO:0000256" key="20">
    <source>
        <dbReference type="ARBA" id="ARBA00022860"/>
    </source>
</evidence>
<feature type="binding site" evidence="31">
    <location>
        <position position="324"/>
    </location>
    <ligand>
        <name>Mg(2+)</name>
        <dbReference type="ChEBI" id="CHEBI:18420"/>
        <label>1</label>
        <note>catalytic</note>
    </ligand>
</feature>
<evidence type="ECO:0000313" key="36">
    <source>
        <dbReference type="Proteomes" id="UP000261600"/>
    </source>
</evidence>
<dbReference type="GO" id="GO:0005794">
    <property type="term" value="C:Golgi apparatus"/>
    <property type="evidence" value="ECO:0007669"/>
    <property type="project" value="UniProtKB-SubCell"/>
</dbReference>
<evidence type="ECO:0000256" key="7">
    <source>
        <dbReference type="ARBA" id="ARBA00022475"/>
    </source>
</evidence>
<dbReference type="InterPro" id="IPR030672">
    <property type="entry name" value="Adcy"/>
</dbReference>
<feature type="binding site" evidence="31">
    <location>
        <position position="324"/>
    </location>
    <ligand>
        <name>Mg(2+)</name>
        <dbReference type="ChEBI" id="CHEBI:18420"/>
        <label>2</label>
        <note>catalytic</note>
    </ligand>
</feature>
<dbReference type="EC" id="4.6.1.1" evidence="29"/>
<dbReference type="Proteomes" id="UP000261600">
    <property type="component" value="Unplaced"/>
</dbReference>
<keyword evidence="22 29" id="KW-0115">cAMP biosynthesis</keyword>
<comment type="cofactor">
    <cofactor evidence="2">
        <name>Mn(2+)</name>
        <dbReference type="ChEBI" id="CHEBI:29035"/>
    </cofactor>
</comment>
<dbReference type="Gene3D" id="3.30.70.1230">
    <property type="entry name" value="Nucleotide cyclase"/>
    <property type="match status" value="2"/>
</dbReference>
<dbReference type="GO" id="GO:0005516">
    <property type="term" value="F:calmodulin binding"/>
    <property type="evidence" value="ECO:0007669"/>
    <property type="project" value="UniProtKB-KW"/>
</dbReference>
<evidence type="ECO:0000256" key="19">
    <source>
        <dbReference type="ARBA" id="ARBA00022843"/>
    </source>
</evidence>
<feature type="domain" description="Guanylate cyclase" evidence="34">
    <location>
        <begin position="319"/>
        <end position="446"/>
    </location>
</feature>
<keyword evidence="28" id="KW-0966">Cell projection</keyword>
<keyword evidence="24 29" id="KW-0472">Membrane</keyword>
<keyword evidence="20" id="KW-0112">Calmodulin-binding</keyword>
<feature type="transmembrane region" description="Helical" evidence="33">
    <location>
        <begin position="190"/>
        <end position="210"/>
    </location>
</feature>
<dbReference type="FunFam" id="3.30.70.1230:FF:000009">
    <property type="entry name" value="Adenylate cyclase"/>
    <property type="match status" value="1"/>
</dbReference>
<feature type="transmembrane region" description="Helical" evidence="33">
    <location>
        <begin position="810"/>
        <end position="827"/>
    </location>
</feature>
<keyword evidence="10" id="KW-0597">Phosphoprotein</keyword>
<dbReference type="PROSITE" id="PS00452">
    <property type="entry name" value="GUANYLATE_CYCLASE_1"/>
    <property type="match status" value="2"/>
</dbReference>
<feature type="transmembrane region" description="Helical" evidence="33">
    <location>
        <begin position="106"/>
        <end position="125"/>
    </location>
</feature>
<evidence type="ECO:0000256" key="8">
    <source>
        <dbReference type="ARBA" id="ARBA00022490"/>
    </source>
</evidence>
<dbReference type="Ensembl" id="ENSMALT00000032413.1">
    <property type="protein sequence ID" value="ENSMALP00000031861.1"/>
    <property type="gene ID" value="ENSMALG00000021968.1"/>
</dbReference>
<keyword evidence="13 29" id="KW-0479">Metal-binding</keyword>
<feature type="transmembrane region" description="Helical" evidence="33">
    <location>
        <begin position="757"/>
        <end position="775"/>
    </location>
</feature>
<dbReference type="GO" id="GO:0005929">
    <property type="term" value="C:cilium"/>
    <property type="evidence" value="ECO:0007669"/>
    <property type="project" value="UniProtKB-SubCell"/>
</dbReference>
<keyword evidence="7" id="KW-1003">Cell membrane</keyword>
<evidence type="ECO:0000256" key="17">
    <source>
        <dbReference type="ARBA" id="ARBA00022840"/>
    </source>
</evidence>
<keyword evidence="23" id="KW-0333">Golgi apparatus</keyword>
<keyword evidence="17 29" id="KW-0067">ATP-binding</keyword>
<evidence type="ECO:0000256" key="13">
    <source>
        <dbReference type="ARBA" id="ARBA00022723"/>
    </source>
</evidence>
<dbReference type="GO" id="GO:0005524">
    <property type="term" value="F:ATP binding"/>
    <property type="evidence" value="ECO:0007669"/>
    <property type="project" value="UniProtKB-UniRule"/>
</dbReference>
<feature type="transmembrane region" description="Helical" evidence="33">
    <location>
        <begin position="137"/>
        <end position="157"/>
    </location>
</feature>
<keyword evidence="8" id="KW-0963">Cytoplasm</keyword>
<evidence type="ECO:0000256" key="25">
    <source>
        <dbReference type="ARBA" id="ARBA00023180"/>
    </source>
</evidence>
<keyword evidence="26 31" id="KW-0464">Manganese</keyword>
<dbReference type="GO" id="GO:0004016">
    <property type="term" value="F:adenylate cyclase activity"/>
    <property type="evidence" value="ECO:0007669"/>
    <property type="project" value="UniProtKB-EC"/>
</dbReference>
<evidence type="ECO:0000256" key="27">
    <source>
        <dbReference type="ARBA" id="ARBA00023239"/>
    </source>
</evidence>
<dbReference type="STRING" id="43700.ENSMALP00000031861"/>
<comment type="similarity">
    <text evidence="29 32">Belongs to the adenylyl cyclase class-4/guanylyl cyclase family.</text>
</comment>
<dbReference type="InterPro" id="IPR032628">
    <property type="entry name" value="AC_N"/>
</dbReference>
<feature type="binding site" evidence="30">
    <location>
        <position position="412"/>
    </location>
    <ligand>
        <name>ATP</name>
        <dbReference type="ChEBI" id="CHEBI:30616"/>
    </ligand>
</feature>
<protein>
    <recommendedName>
        <fullName evidence="29">adenylate cyclase</fullName>
        <ecNumber evidence="29">4.6.1.1</ecNumber>
    </recommendedName>
</protein>
<dbReference type="InterPro" id="IPR001054">
    <property type="entry name" value="A/G_cyclase"/>
</dbReference>
<dbReference type="PANTHER" id="PTHR45627">
    <property type="entry name" value="ADENYLATE CYCLASE TYPE 1"/>
    <property type="match status" value="1"/>
</dbReference>
<keyword evidence="18 29" id="KW-0460">Magnesium</keyword>
<feature type="domain" description="Guanylate cyclase" evidence="34">
    <location>
        <begin position="893"/>
        <end position="1046"/>
    </location>
</feature>
<evidence type="ECO:0000256" key="29">
    <source>
        <dbReference type="PIRNR" id="PIRNR039050"/>
    </source>
</evidence>
<keyword evidence="16 29" id="KW-0547">Nucleotide-binding</keyword>
<keyword evidence="12 33" id="KW-0812">Transmembrane</keyword>
<evidence type="ECO:0000259" key="34">
    <source>
        <dbReference type="PROSITE" id="PS50125"/>
    </source>
</evidence>
<dbReference type="GO" id="GO:0006171">
    <property type="term" value="P:cAMP biosynthetic process"/>
    <property type="evidence" value="ECO:0007669"/>
    <property type="project" value="UniProtKB-KW"/>
</dbReference>
<dbReference type="PIRSF" id="PIRSF039050">
    <property type="entry name" value="Ade_cyc"/>
    <property type="match status" value="1"/>
</dbReference>
<evidence type="ECO:0000256" key="15">
    <source>
        <dbReference type="ARBA" id="ARBA00022737"/>
    </source>
</evidence>
<evidence type="ECO:0000256" key="31">
    <source>
        <dbReference type="PIRSR" id="PIRSR039050-51"/>
    </source>
</evidence>
<dbReference type="AlphaFoldDB" id="A0A3Q3KP38"/>
<evidence type="ECO:0000256" key="33">
    <source>
        <dbReference type="SAM" id="Phobius"/>
    </source>
</evidence>
<feature type="binding site" evidence="30">
    <location>
        <begin position="366"/>
        <end position="368"/>
    </location>
    <ligand>
        <name>ATP</name>
        <dbReference type="ChEBI" id="CHEBI:30616"/>
    </ligand>
</feature>
<evidence type="ECO:0000256" key="2">
    <source>
        <dbReference type="ARBA" id="ARBA00001936"/>
    </source>
</evidence>
<dbReference type="GO" id="GO:0005886">
    <property type="term" value="C:plasma membrane"/>
    <property type="evidence" value="ECO:0007669"/>
    <property type="project" value="UniProtKB-SubCell"/>
</dbReference>
<name>A0A3Q3KP38_MONAL</name>
<dbReference type="Pfam" id="PF00211">
    <property type="entry name" value="Guanylate_cyc"/>
    <property type="match status" value="2"/>
</dbReference>
<reference evidence="35" key="2">
    <citation type="submission" date="2025-09" db="UniProtKB">
        <authorList>
            <consortium name="Ensembl"/>
        </authorList>
    </citation>
    <scope>IDENTIFICATION</scope>
</reference>
<dbReference type="SUPFAM" id="SSF55073">
    <property type="entry name" value="Nucleotide cyclase"/>
    <property type="match status" value="2"/>
</dbReference>
<feature type="transmembrane region" description="Helical" evidence="33">
    <location>
        <begin position="733"/>
        <end position="750"/>
    </location>
</feature>
<evidence type="ECO:0000256" key="6">
    <source>
        <dbReference type="ARBA" id="ARBA00004651"/>
    </source>
</evidence>
<evidence type="ECO:0000256" key="3">
    <source>
        <dbReference type="ARBA" id="ARBA00004138"/>
    </source>
</evidence>
<organism evidence="35 36">
    <name type="scientific">Monopterus albus</name>
    <name type="common">Swamp eel</name>
    <dbReference type="NCBI Taxonomy" id="43700"/>
    <lineage>
        <taxon>Eukaryota</taxon>
        <taxon>Metazoa</taxon>
        <taxon>Chordata</taxon>
        <taxon>Craniata</taxon>
        <taxon>Vertebrata</taxon>
        <taxon>Euteleostomi</taxon>
        <taxon>Actinopterygii</taxon>
        <taxon>Neopterygii</taxon>
        <taxon>Teleostei</taxon>
        <taxon>Neoteleostei</taxon>
        <taxon>Acanthomorphata</taxon>
        <taxon>Anabantaria</taxon>
        <taxon>Synbranchiformes</taxon>
        <taxon>Synbranchidae</taxon>
        <taxon>Monopterus</taxon>
    </lineage>
</organism>
<keyword evidence="27 29" id="KW-0456">Lyase</keyword>
<dbReference type="InterPro" id="IPR029787">
    <property type="entry name" value="Nucleotide_cyclase"/>
</dbReference>
<evidence type="ECO:0000256" key="1">
    <source>
        <dbReference type="ARBA" id="ARBA00001593"/>
    </source>
</evidence>
<dbReference type="PROSITE" id="PS50125">
    <property type="entry name" value="GUANYLATE_CYCLASE_2"/>
    <property type="match status" value="2"/>
</dbReference>
<dbReference type="FunFam" id="3.30.70.1230:FF:000006">
    <property type="entry name" value="Adenylate cyclase"/>
    <property type="match status" value="1"/>
</dbReference>
<feature type="binding site" evidence="31">
    <location>
        <position position="368"/>
    </location>
    <ligand>
        <name>Mg(2+)</name>
        <dbReference type="ChEBI" id="CHEBI:18420"/>
        <label>1</label>
        <note>catalytic</note>
    </ligand>
</feature>
<feature type="transmembrane region" description="Helical" evidence="33">
    <location>
        <begin position="680"/>
        <end position="703"/>
    </location>
</feature>
<feature type="binding site" evidence="30">
    <location>
        <begin position="324"/>
        <end position="329"/>
    </location>
    <ligand>
        <name>ATP</name>
        <dbReference type="ChEBI" id="CHEBI:30616"/>
    </ligand>
</feature>
<feature type="binding site" evidence="31">
    <location>
        <position position="368"/>
    </location>
    <ligand>
        <name>Mg(2+)</name>
        <dbReference type="ChEBI" id="CHEBI:18420"/>
        <label>2</label>
        <note>catalytic</note>
    </ligand>
</feature>
<keyword evidence="36" id="KW-1185">Reference proteome</keyword>
<keyword evidence="9" id="KW-1017">Isopeptide bond</keyword>
<dbReference type="Pfam" id="PF16214">
    <property type="entry name" value="AC_N"/>
    <property type="match status" value="1"/>
</dbReference>
<dbReference type="InterPro" id="IPR018297">
    <property type="entry name" value="A/G_cyclase_CS"/>
</dbReference>
<evidence type="ECO:0000256" key="16">
    <source>
        <dbReference type="ARBA" id="ARBA00022741"/>
    </source>
</evidence>
<feature type="binding site" evidence="30">
    <location>
        <begin position="1040"/>
        <end position="1044"/>
    </location>
    <ligand>
        <name>ATP</name>
        <dbReference type="ChEBI" id="CHEBI:30616"/>
    </ligand>
</feature>
<keyword evidence="19" id="KW-0832">Ubl conjugation</keyword>
<evidence type="ECO:0000256" key="28">
    <source>
        <dbReference type="ARBA" id="ARBA00023273"/>
    </source>
</evidence>
<keyword evidence="14" id="KW-0552">Olfaction</keyword>
<accession>A0A3Q3KP38</accession>
<feature type="transmembrane region" description="Helical" evidence="33">
    <location>
        <begin position="78"/>
        <end position="100"/>
    </location>
</feature>
<comment type="cofactor">
    <cofactor evidence="31">
        <name>Mg(2+)</name>
        <dbReference type="ChEBI" id="CHEBI:18420"/>
    </cofactor>
    <cofactor evidence="31">
        <name>Mn(2+)</name>
        <dbReference type="ChEBI" id="CHEBI:29035"/>
    </cofactor>
    <text evidence="31">Binds 2 magnesium ions per subunit. Is also active with manganese (in vitro).</text>
</comment>
<feature type="transmembrane region" description="Helical" evidence="33">
    <location>
        <begin position="631"/>
        <end position="659"/>
    </location>
</feature>
<evidence type="ECO:0000256" key="12">
    <source>
        <dbReference type="ARBA" id="ARBA00022692"/>
    </source>
</evidence>
<sequence>MPQNRAFSEPEYSAEYSADCSVTLPSDPERAVGQTHEVTVRTSGCCLCLPRFMRLTFAPESLENLYQTYFRRQRHETLLVLVVFAALFDSYIIVMCAVVFNTDKLASVLVASAGLAADILLYLLCRFSLLPDRISRRVVPYALWVLIAAQIFCYLGLNYARFHQASDTVGWQAFFSFSFFLTLPLRLTPIVLITAVSCGVHTLVLGVTIAQQQQEDIQGAALGRQLLANVVIYVCAITVGVMSYYMADRKHRKAFLEARQSLEVKLNLEEQSQQQERLLLSILPKHIADEMLQDMKKEPSQKEMQQFNTMYMYRHENVSILFADIVGFTQLSSSCSAQELVKLLNELFARFDKLAAKYHQLRIKILGDCYYCICGLPDYREDHAACSIMMGLAMVDAISYVREKTRTDVDMRVGVHSGTVLGGVLGQKRWQYDVWSTDVTVANKMEAGGIPGRVHISQSTMECLHGEFDVEPGNGGDRCDYLRERGIETYLVVVSKGPVGKNGINSVLSVTSSNGNSPLLINTTECNGSVNTACTTPEEPEELDTKRVIDAQENEQELNKLLNEALLERETMQVLKGKHTNRLSLRFVDPDLETRYSVEKEKQSGAAFCCSCMVLLFTAAVEALIDPWLIANYITFAVGEVLLLILTICSLAAILPRVFPKKLVSFSTWIDHTRWARNTWAMAAIFILTLADIIDMLSCLPGVPDFGSTALAPASSSSATWSDPDGCLNNPKYYSYIAVLALMATTMLVQVSHMVKLTLMLLITVATGVVNIYSWRDIFDRYDVTRFQDYRNCQYVNIFLCRSYLVPSKLTMTIMIFIMMVSFYFFSRHVEKLARTLFLWKIEVHEQKEKVYEMRRWNEALVTNMLPEHVARHFLGSKKRDEELYSQSYDEIGVMFASIPNFSDFYTEESINNGGIECLRFLNEIISDFDSLLDEPPFRCITKIKTIGSTYMAASGVTPDVSNTVLFLSHQKEEQSDRERWQHLADLADFALAMKVTLMNINYQSFNNFMLRIGLNKGGVLAGVIGARKPHYDIWGNTVNVASRMESTGVMGNIQVVEDCYNILKEYGFRFVRRGPIFVKGKGELLTYFLKGRDKQGSFISGASVTLPHQVVDS</sequence>
<dbReference type="SMART" id="SM00044">
    <property type="entry name" value="CYCc"/>
    <property type="match status" value="2"/>
</dbReference>
<keyword evidence="25" id="KW-0325">Glycoprotein</keyword>
<evidence type="ECO:0000256" key="5">
    <source>
        <dbReference type="ARBA" id="ARBA00004555"/>
    </source>
</evidence>
<dbReference type="GO" id="GO:0046872">
    <property type="term" value="F:metal ion binding"/>
    <property type="evidence" value="ECO:0007669"/>
    <property type="project" value="UniProtKB-KW"/>
</dbReference>
<evidence type="ECO:0000256" key="14">
    <source>
        <dbReference type="ARBA" id="ARBA00022725"/>
    </source>
</evidence>
<evidence type="ECO:0000256" key="21">
    <source>
        <dbReference type="ARBA" id="ARBA00022989"/>
    </source>
</evidence>
<dbReference type="GO" id="GO:0035556">
    <property type="term" value="P:intracellular signal transduction"/>
    <property type="evidence" value="ECO:0007669"/>
    <property type="project" value="InterPro"/>
</dbReference>
<evidence type="ECO:0000256" key="18">
    <source>
        <dbReference type="ARBA" id="ARBA00022842"/>
    </source>
</evidence>
<feature type="binding site" evidence="30">
    <location>
        <position position="1080"/>
    </location>
    <ligand>
        <name>ATP</name>
        <dbReference type="ChEBI" id="CHEBI:30616"/>
    </ligand>
</feature>
<feature type="binding site" evidence="30">
    <location>
        <begin position="1033"/>
        <end position="1035"/>
    </location>
    <ligand>
        <name>ATP</name>
        <dbReference type="ChEBI" id="CHEBI:30616"/>
    </ligand>
</feature>
<evidence type="ECO:0000256" key="30">
    <source>
        <dbReference type="PIRSR" id="PIRSR039050-50"/>
    </source>
</evidence>
<proteinExistence type="inferred from homology"/>
<evidence type="ECO:0000256" key="4">
    <source>
        <dbReference type="ARBA" id="ARBA00004496"/>
    </source>
</evidence>
<evidence type="ECO:0000256" key="10">
    <source>
        <dbReference type="ARBA" id="ARBA00022553"/>
    </source>
</evidence>
<feature type="binding site" evidence="30">
    <location>
        <position position="945"/>
    </location>
    <ligand>
        <name>ATP</name>
        <dbReference type="ChEBI" id="CHEBI:30616"/>
    </ligand>
</feature>
<evidence type="ECO:0000256" key="24">
    <source>
        <dbReference type="ARBA" id="ARBA00023136"/>
    </source>
</evidence>
<feature type="binding site" evidence="31">
    <location>
        <position position="325"/>
    </location>
    <ligand>
        <name>Mg(2+)</name>
        <dbReference type="ChEBI" id="CHEBI:18420"/>
        <label>2</label>
        <note>catalytic</note>
    </ligand>
</feature>
<comment type="function">
    <text evidence="29">Catalyzes the formation of the signaling molecule cAMP in response to G-protein signaling.</text>
</comment>
<keyword evidence="21 33" id="KW-1133">Transmembrane helix</keyword>
<dbReference type="GO" id="GO:0007608">
    <property type="term" value="P:sensory perception of smell"/>
    <property type="evidence" value="ECO:0007669"/>
    <property type="project" value="UniProtKB-KW"/>
</dbReference>
<keyword evidence="15" id="KW-0677">Repeat</keyword>
<evidence type="ECO:0000313" key="35">
    <source>
        <dbReference type="Ensembl" id="ENSMALP00000031861.1"/>
    </source>
</evidence>
<evidence type="ECO:0000256" key="32">
    <source>
        <dbReference type="RuleBase" id="RU000405"/>
    </source>
</evidence>
<keyword evidence="11" id="KW-0716">Sensory transduction</keyword>
<dbReference type="PANTHER" id="PTHR45627:SF30">
    <property type="entry name" value="ADENYLATE CYCLASE TYPE 3"/>
    <property type="match status" value="1"/>
</dbReference>
<dbReference type="GO" id="GO:0007189">
    <property type="term" value="P:adenylate cyclase-activating G protein-coupled receptor signaling pathway"/>
    <property type="evidence" value="ECO:0007669"/>
    <property type="project" value="TreeGrafter"/>
</dbReference>
<feature type="transmembrane region" description="Helical" evidence="33">
    <location>
        <begin position="230"/>
        <end position="247"/>
    </location>
</feature>
<evidence type="ECO:0000256" key="9">
    <source>
        <dbReference type="ARBA" id="ARBA00022499"/>
    </source>
</evidence>
<comment type="catalytic activity">
    <reaction evidence="1 29">
        <text>ATP = 3',5'-cyclic AMP + diphosphate</text>
        <dbReference type="Rhea" id="RHEA:15389"/>
        <dbReference type="ChEBI" id="CHEBI:30616"/>
        <dbReference type="ChEBI" id="CHEBI:33019"/>
        <dbReference type="ChEBI" id="CHEBI:58165"/>
        <dbReference type="EC" id="4.6.1.1"/>
    </reaction>
</comment>
<dbReference type="CDD" id="cd07302">
    <property type="entry name" value="CHD"/>
    <property type="match status" value="2"/>
</dbReference>
<evidence type="ECO:0000256" key="22">
    <source>
        <dbReference type="ARBA" id="ARBA00022998"/>
    </source>
</evidence>
<comment type="subcellular location">
    <subcellularLocation>
        <location evidence="6">Cell membrane</location>
        <topology evidence="6">Multi-pass membrane protein</topology>
    </subcellularLocation>
    <subcellularLocation>
        <location evidence="3">Cell projection</location>
        <location evidence="3">Cilium</location>
    </subcellularLocation>
    <subcellularLocation>
        <location evidence="4">Cytoplasm</location>
    </subcellularLocation>
    <subcellularLocation>
        <location evidence="5">Golgi apparatus</location>
    </subcellularLocation>
</comment>
<evidence type="ECO:0000256" key="23">
    <source>
        <dbReference type="ARBA" id="ARBA00023034"/>
    </source>
</evidence>
<evidence type="ECO:0000256" key="11">
    <source>
        <dbReference type="ARBA" id="ARBA00022606"/>
    </source>
</evidence>
<evidence type="ECO:0000256" key="26">
    <source>
        <dbReference type="ARBA" id="ARBA00023211"/>
    </source>
</evidence>